<sequence>MRVSNRHAELDHRRHMRLRDLKNPRLGALLLLALSVAAIVAATLLPGNGTPVEQLPPSWCLRCGGLWLMDGVSNVLLFVPLGVALAWLGWRVPTVLLTGAVLSLGVETLQWLGIPAQRSAALADVLTNTAGACLGLLVVRHWSGVVLARGRQAGWLAVAWTAAAAGAMIGTAIALGPRRHERPPTPSDYRRSAIAYSPGHGWYGGEPLGATINGQPFAHRGSGPIVVEIEREPVSTIVTAEVRGRDTASGLRSFVFVHRAADTSAIVMLAQHGDDAVLAVTRRAWDWGLAMPRLRLEHAFAGHAEGGGQVLALRAHSSPAELSLIAEGPPQGLRAQLRLSATMGWAMLQSVVGVQHPLAPVVLMAWLLWLWAPAAWWSVRSRWAGESQSTMATAFTALGPLAAMVCTMVALPATVGVSRLTGLEWLMLLTAYGSGIVGAWRQLRGNIRPC</sequence>
<feature type="transmembrane region" description="Helical" evidence="1">
    <location>
        <begin position="358"/>
        <end position="379"/>
    </location>
</feature>
<protein>
    <submittedName>
        <fullName evidence="3">VanZ family protein</fullName>
    </submittedName>
</protein>
<organism evidence="3 4">
    <name type="scientific">Gemmatimonas aurantiaca</name>
    <dbReference type="NCBI Taxonomy" id="173480"/>
    <lineage>
        <taxon>Bacteria</taxon>
        <taxon>Pseudomonadati</taxon>
        <taxon>Gemmatimonadota</taxon>
        <taxon>Gemmatimonadia</taxon>
        <taxon>Gemmatimonadales</taxon>
        <taxon>Gemmatimonadaceae</taxon>
        <taxon>Gemmatimonas</taxon>
    </lineage>
</organism>
<evidence type="ECO:0000313" key="3">
    <source>
        <dbReference type="EMBL" id="HCT58622.1"/>
    </source>
</evidence>
<feature type="transmembrane region" description="Helical" evidence="1">
    <location>
        <begin position="154"/>
        <end position="175"/>
    </location>
</feature>
<dbReference type="EMBL" id="DPIY01000011">
    <property type="protein sequence ID" value="HCT58622.1"/>
    <property type="molecule type" value="Genomic_DNA"/>
</dbReference>
<feature type="transmembrane region" description="Helical" evidence="1">
    <location>
        <begin position="66"/>
        <end position="88"/>
    </location>
</feature>
<gene>
    <name evidence="3" type="ORF">DGD08_15565</name>
</gene>
<evidence type="ECO:0000256" key="1">
    <source>
        <dbReference type="SAM" id="Phobius"/>
    </source>
</evidence>
<feature type="transmembrane region" description="Helical" evidence="1">
    <location>
        <begin position="425"/>
        <end position="443"/>
    </location>
</feature>
<evidence type="ECO:0000259" key="2">
    <source>
        <dbReference type="Pfam" id="PF04892"/>
    </source>
</evidence>
<accession>A0A3D4VD20</accession>
<keyword evidence="1" id="KW-0812">Transmembrane</keyword>
<proteinExistence type="predicted"/>
<feature type="transmembrane region" description="Helical" evidence="1">
    <location>
        <begin position="120"/>
        <end position="142"/>
    </location>
</feature>
<dbReference type="AlphaFoldDB" id="A0A3D4VD20"/>
<name>A0A3D4VD20_9BACT</name>
<feature type="domain" description="VanZ-like" evidence="2">
    <location>
        <begin position="69"/>
        <end position="140"/>
    </location>
</feature>
<feature type="transmembrane region" description="Helical" evidence="1">
    <location>
        <begin position="391"/>
        <end position="413"/>
    </location>
</feature>
<dbReference type="InterPro" id="IPR006976">
    <property type="entry name" value="VanZ-like"/>
</dbReference>
<keyword evidence="1" id="KW-1133">Transmembrane helix</keyword>
<reference evidence="3 4" key="1">
    <citation type="journal article" date="2018" name="Nat. Biotechnol.">
        <title>A standardized bacterial taxonomy based on genome phylogeny substantially revises the tree of life.</title>
        <authorList>
            <person name="Parks D.H."/>
            <person name="Chuvochina M."/>
            <person name="Waite D.W."/>
            <person name="Rinke C."/>
            <person name="Skarshewski A."/>
            <person name="Chaumeil P.A."/>
            <person name="Hugenholtz P."/>
        </authorList>
    </citation>
    <scope>NUCLEOTIDE SEQUENCE [LARGE SCALE GENOMIC DNA]</scope>
    <source>
        <strain evidence="3">UBA8844</strain>
    </source>
</reference>
<keyword evidence="1" id="KW-0472">Membrane</keyword>
<dbReference type="Proteomes" id="UP000264071">
    <property type="component" value="Unassembled WGS sequence"/>
</dbReference>
<comment type="caution">
    <text evidence="3">The sequence shown here is derived from an EMBL/GenBank/DDBJ whole genome shotgun (WGS) entry which is preliminary data.</text>
</comment>
<evidence type="ECO:0000313" key="4">
    <source>
        <dbReference type="Proteomes" id="UP000264071"/>
    </source>
</evidence>
<feature type="transmembrane region" description="Helical" evidence="1">
    <location>
        <begin position="95"/>
        <end position="114"/>
    </location>
</feature>
<dbReference type="Pfam" id="PF04892">
    <property type="entry name" value="VanZ"/>
    <property type="match status" value="1"/>
</dbReference>